<dbReference type="Proteomes" id="UP000028922">
    <property type="component" value="Unassembled WGS sequence"/>
</dbReference>
<dbReference type="PANTHER" id="PTHR43201:SF5">
    <property type="entry name" value="MEDIUM-CHAIN ACYL-COA LIGASE ACSF2, MITOCHONDRIAL"/>
    <property type="match status" value="1"/>
</dbReference>
<dbReference type="GO" id="GO:0031956">
    <property type="term" value="F:medium-chain fatty acid-CoA ligase activity"/>
    <property type="evidence" value="ECO:0007669"/>
    <property type="project" value="TreeGrafter"/>
</dbReference>
<evidence type="ECO:0000259" key="3">
    <source>
        <dbReference type="Pfam" id="PF00501"/>
    </source>
</evidence>
<dbReference type="Gene3D" id="3.30.300.30">
    <property type="match status" value="1"/>
</dbReference>
<dbReference type="Pfam" id="PF00501">
    <property type="entry name" value="AMP-binding"/>
    <property type="match status" value="1"/>
</dbReference>
<dbReference type="InterPro" id="IPR042099">
    <property type="entry name" value="ANL_N_sf"/>
</dbReference>
<protein>
    <submittedName>
        <fullName evidence="5">Acyl-CoA synthetase (AMP-forming)/AMP-acid ligase II</fullName>
        <ecNumber evidence="5">6.2.1.26</ecNumber>
    </submittedName>
</protein>
<dbReference type="AlphaFoldDB" id="A0A086CHV1"/>
<evidence type="ECO:0000256" key="1">
    <source>
        <dbReference type="ARBA" id="ARBA00006432"/>
    </source>
</evidence>
<feature type="domain" description="AMP-binding enzyme C-terminal" evidence="4">
    <location>
        <begin position="377"/>
        <end position="451"/>
    </location>
</feature>
<comment type="caution">
    <text evidence="5">The sequence shown here is derived from an EMBL/GenBank/DDBJ whole genome shotgun (WGS) entry which is preliminary data.</text>
</comment>
<dbReference type="PANTHER" id="PTHR43201">
    <property type="entry name" value="ACYL-COA SYNTHETASE"/>
    <property type="match status" value="1"/>
</dbReference>
<evidence type="ECO:0000313" key="6">
    <source>
        <dbReference type="Proteomes" id="UP000028922"/>
    </source>
</evidence>
<dbReference type="InterPro" id="IPR025110">
    <property type="entry name" value="AMP-bd_C"/>
</dbReference>
<gene>
    <name evidence="5" type="ORF">ucyna2_00394</name>
</gene>
<keyword evidence="2 5" id="KW-0436">Ligase</keyword>
<organism evidence="5 6">
    <name type="scientific">Candidatus Atelocyanobacterium thalassa isolate SIO64986</name>
    <dbReference type="NCBI Taxonomy" id="1527444"/>
    <lineage>
        <taxon>Bacteria</taxon>
        <taxon>Bacillati</taxon>
        <taxon>Cyanobacteriota</taxon>
        <taxon>Cyanophyceae</taxon>
        <taxon>Oscillatoriophycideae</taxon>
        <taxon>Chroococcales</taxon>
        <taxon>Aphanothecaceae</taxon>
        <taxon>Candidatus Atelocyanobacterium</taxon>
        <taxon>Candidatus Atelocyanobacterium thalassae</taxon>
    </lineage>
</organism>
<dbReference type="InterPro" id="IPR000873">
    <property type="entry name" value="AMP-dep_synth/lig_dom"/>
</dbReference>
<dbReference type="Gene3D" id="3.40.50.12780">
    <property type="entry name" value="N-terminal domain of ligase-like"/>
    <property type="match status" value="1"/>
</dbReference>
<dbReference type="PATRIC" id="fig|1527444.3.peg.377"/>
<dbReference type="Pfam" id="PF13193">
    <property type="entry name" value="AMP-binding_C"/>
    <property type="match status" value="1"/>
</dbReference>
<proteinExistence type="inferred from homology"/>
<dbReference type="GO" id="GO:0006631">
    <property type="term" value="P:fatty acid metabolic process"/>
    <property type="evidence" value="ECO:0007669"/>
    <property type="project" value="TreeGrafter"/>
</dbReference>
<name>A0A086CHV1_9CHRO</name>
<dbReference type="EC" id="6.2.1.26" evidence="5"/>
<comment type="similarity">
    <text evidence="1">Belongs to the ATP-dependent AMP-binding enzyme family.</text>
</comment>
<evidence type="ECO:0000259" key="4">
    <source>
        <dbReference type="Pfam" id="PF13193"/>
    </source>
</evidence>
<dbReference type="eggNOG" id="COG0318">
    <property type="taxonomic scope" value="Bacteria"/>
</dbReference>
<evidence type="ECO:0000313" key="5">
    <source>
        <dbReference type="EMBL" id="KFF41765.1"/>
    </source>
</evidence>
<sequence>MSILYLALLGDNFLSEILKTLVYRSQENWIISHNSENFYKITKIYIDRFITIKKNQNSPRIILIQNQDNHINFLSAFLAAIITNCHIFLCSKEWQSKEWMEVLNLIEPHLILGNNYLINNYPDHSYCKVKVHNFYLPKSSLIMIPTGGTSGNIRFTIHTWDTLSSSVRGFAKFFELEKINTFCILPFYHVSGLMQFVRSFLVGGQITIYSYDELKNNFIPSPNKKNTFISLVPTQFKFLLINNLHFLRKFATILLGGGPSWDYLLKEARKYKLNLSPTYGMTETASQVVTLKPQDFLKGNNSLGQVLPHVKVNINREDRTVQIKADSLFYGYYPNYIQQQNFITDDLGYFDNKKYLYVIGRNSQKIITGGENVFPLEIENTILKTELVNDVCVLGINNTFWGEILVAVYVPKNDDIDTENIKHLIKLNLSAYKQPKHWIRIKCLPYSEQGKLNYQLLKKIAKKHISNQLMQGL</sequence>
<dbReference type="STRING" id="1527444.ucyna2_00394"/>
<feature type="domain" description="AMP-dependent synthetase/ligase" evidence="3">
    <location>
        <begin position="137"/>
        <end position="317"/>
    </location>
</feature>
<reference evidence="5 6" key="1">
    <citation type="submission" date="2014-08" db="EMBL/GenBank/DDBJ databases">
        <title>Comparative genomics reveals surprising divergence of two closely related strains of uncultivated UCYN-A cyanobacteria.</title>
        <authorList>
            <person name="Bombar D."/>
            <person name="Heller P."/>
            <person name="Sanchez-Baracaldo P."/>
            <person name="Carter B.J."/>
            <person name="Zert J.P."/>
        </authorList>
    </citation>
    <scope>NUCLEOTIDE SEQUENCE [LARGE SCALE GENOMIC DNA]</scope>
</reference>
<accession>A0A086CHV1</accession>
<dbReference type="GO" id="GO:0008756">
    <property type="term" value="F:o-succinylbenzoate-CoA ligase activity"/>
    <property type="evidence" value="ECO:0007669"/>
    <property type="project" value="UniProtKB-EC"/>
</dbReference>
<dbReference type="SUPFAM" id="SSF56801">
    <property type="entry name" value="Acetyl-CoA synthetase-like"/>
    <property type="match status" value="1"/>
</dbReference>
<evidence type="ECO:0000256" key="2">
    <source>
        <dbReference type="ARBA" id="ARBA00022598"/>
    </source>
</evidence>
<dbReference type="InterPro" id="IPR045851">
    <property type="entry name" value="AMP-bd_C_sf"/>
</dbReference>
<dbReference type="EMBL" id="JPSP01000003">
    <property type="protein sequence ID" value="KFF41765.1"/>
    <property type="molecule type" value="Genomic_DNA"/>
</dbReference>